<protein>
    <recommendedName>
        <fullName evidence="3">Agenet-like domain-containing protein</fullName>
    </recommendedName>
</protein>
<comment type="caution">
    <text evidence="1">The sequence shown here is derived from an EMBL/GenBank/DDBJ whole genome shotgun (WGS) entry which is preliminary data.</text>
</comment>
<reference evidence="1 2" key="1">
    <citation type="submission" date="2024-06" db="EMBL/GenBank/DDBJ databases">
        <title>Genomic Encyclopedia of Type Strains, Phase IV (KMG-IV): sequencing the most valuable type-strain genomes for metagenomic binning, comparative biology and taxonomic classification.</title>
        <authorList>
            <person name="Goeker M."/>
        </authorList>
    </citation>
    <scope>NUCLEOTIDE SEQUENCE [LARGE SCALE GENOMIC DNA]</scope>
    <source>
        <strain evidence="1 2">DSM 21331</strain>
    </source>
</reference>
<proteinExistence type="predicted"/>
<dbReference type="Gene3D" id="2.30.30.140">
    <property type="match status" value="1"/>
</dbReference>
<dbReference type="CDD" id="cd04508">
    <property type="entry name" value="Tudor_SF"/>
    <property type="match status" value="1"/>
</dbReference>
<organism evidence="1 2">
    <name type="scientific">Methylobacterium goesingense</name>
    <dbReference type="NCBI Taxonomy" id="243690"/>
    <lineage>
        <taxon>Bacteria</taxon>
        <taxon>Pseudomonadati</taxon>
        <taxon>Pseudomonadota</taxon>
        <taxon>Alphaproteobacteria</taxon>
        <taxon>Hyphomicrobiales</taxon>
        <taxon>Methylobacteriaceae</taxon>
        <taxon>Methylobacterium</taxon>
    </lineage>
</organism>
<name>A0ABV2L0Q1_9HYPH</name>
<evidence type="ECO:0000313" key="1">
    <source>
        <dbReference type="EMBL" id="MET3691399.1"/>
    </source>
</evidence>
<dbReference type="Proteomes" id="UP001549145">
    <property type="component" value="Unassembled WGS sequence"/>
</dbReference>
<sequence length="60" mass="6483">MSLSNVRPYAWAIGTRVECNFQGGGKWFPGVIASLAGESLGVNYDDGDKEKTKTGRCRST</sequence>
<evidence type="ECO:0008006" key="3">
    <source>
        <dbReference type="Google" id="ProtNLM"/>
    </source>
</evidence>
<dbReference type="EMBL" id="JBEPMM010000002">
    <property type="protein sequence ID" value="MET3691399.1"/>
    <property type="molecule type" value="Genomic_DNA"/>
</dbReference>
<evidence type="ECO:0000313" key="2">
    <source>
        <dbReference type="Proteomes" id="UP001549145"/>
    </source>
</evidence>
<keyword evidence="2" id="KW-1185">Reference proteome</keyword>
<accession>A0ABV2L0Q1</accession>
<gene>
    <name evidence="1" type="ORF">ABID43_000924</name>
</gene>